<feature type="compositionally biased region" description="Basic residues" evidence="1">
    <location>
        <begin position="1"/>
        <end position="14"/>
    </location>
</feature>
<reference evidence="2" key="1">
    <citation type="submission" date="2020-02" db="EMBL/GenBank/DDBJ databases">
        <authorList>
            <person name="Meier V. D."/>
        </authorList>
    </citation>
    <scope>NUCLEOTIDE SEQUENCE</scope>
    <source>
        <strain evidence="2">AVDCRST_MAG57</strain>
    </source>
</reference>
<feature type="non-terminal residue" evidence="2">
    <location>
        <position position="101"/>
    </location>
</feature>
<proteinExistence type="predicted"/>
<name>A0A6J4H8T2_9ACTN</name>
<accession>A0A6J4H8T2</accession>
<organism evidence="2">
    <name type="scientific">uncultured Blastococcus sp</name>
    <dbReference type="NCBI Taxonomy" id="217144"/>
    <lineage>
        <taxon>Bacteria</taxon>
        <taxon>Bacillati</taxon>
        <taxon>Actinomycetota</taxon>
        <taxon>Actinomycetes</taxon>
        <taxon>Geodermatophilales</taxon>
        <taxon>Geodermatophilaceae</taxon>
        <taxon>Blastococcus</taxon>
        <taxon>environmental samples</taxon>
    </lineage>
</organism>
<dbReference type="EMBL" id="CADCTI010000028">
    <property type="protein sequence ID" value="CAA9215724.1"/>
    <property type="molecule type" value="Genomic_DNA"/>
</dbReference>
<dbReference type="AlphaFoldDB" id="A0A6J4H8T2"/>
<protein>
    <submittedName>
        <fullName evidence="2">Uncharacterized protein</fullName>
    </submittedName>
</protein>
<gene>
    <name evidence="2" type="ORF">AVDCRST_MAG57-311</name>
</gene>
<evidence type="ECO:0000256" key="1">
    <source>
        <dbReference type="SAM" id="MobiDB-lite"/>
    </source>
</evidence>
<sequence>CPMRRNRSPRRHPTPRLPSCRRSSWAAWSHCGWWCTTTTARGPSPVGRLIRPSTSSPCTPSTCSGGSATTSSTFAACSWASSLNVTSQVMSGSSRRMRRWS</sequence>
<feature type="non-terminal residue" evidence="2">
    <location>
        <position position="1"/>
    </location>
</feature>
<evidence type="ECO:0000313" key="2">
    <source>
        <dbReference type="EMBL" id="CAA9215724.1"/>
    </source>
</evidence>
<feature type="region of interest" description="Disordered" evidence="1">
    <location>
        <begin position="1"/>
        <end position="20"/>
    </location>
</feature>